<name>A0A1T1AQA4_RHOFE</name>
<feature type="chain" id="PRO_5012300940" evidence="1">
    <location>
        <begin position="31"/>
        <end position="520"/>
    </location>
</feature>
<dbReference type="GO" id="GO:1904680">
    <property type="term" value="F:peptide transmembrane transporter activity"/>
    <property type="evidence" value="ECO:0007669"/>
    <property type="project" value="TreeGrafter"/>
</dbReference>
<protein>
    <submittedName>
        <fullName evidence="3">ABC transporter substrate-binding protein</fullName>
    </submittedName>
</protein>
<feature type="domain" description="Solute-binding protein family 5" evidence="2">
    <location>
        <begin position="79"/>
        <end position="434"/>
    </location>
</feature>
<dbReference type="AlphaFoldDB" id="A0A1T1AQA4"/>
<dbReference type="SUPFAM" id="SSF53850">
    <property type="entry name" value="Periplasmic binding protein-like II"/>
    <property type="match status" value="1"/>
</dbReference>
<dbReference type="InterPro" id="IPR039424">
    <property type="entry name" value="SBP_5"/>
</dbReference>
<dbReference type="Gene3D" id="3.10.105.10">
    <property type="entry name" value="Dipeptide-binding Protein, Domain 3"/>
    <property type="match status" value="1"/>
</dbReference>
<dbReference type="Gene3D" id="3.40.190.10">
    <property type="entry name" value="Periplasmic binding protein-like II"/>
    <property type="match status" value="1"/>
</dbReference>
<organism evidence="3 4">
    <name type="scientific">Rhodoferax fermentans</name>
    <dbReference type="NCBI Taxonomy" id="28066"/>
    <lineage>
        <taxon>Bacteria</taxon>
        <taxon>Pseudomonadati</taxon>
        <taxon>Pseudomonadota</taxon>
        <taxon>Betaproteobacteria</taxon>
        <taxon>Burkholderiales</taxon>
        <taxon>Comamonadaceae</taxon>
        <taxon>Rhodoferax</taxon>
    </lineage>
</organism>
<dbReference type="STRING" id="28066.RF819_04880"/>
<dbReference type="GO" id="GO:0015833">
    <property type="term" value="P:peptide transport"/>
    <property type="evidence" value="ECO:0007669"/>
    <property type="project" value="TreeGrafter"/>
</dbReference>
<dbReference type="OrthoDB" id="9801799at2"/>
<dbReference type="RefSeq" id="WP_078363931.1">
    <property type="nucleotide sequence ID" value="NZ_MTJN01000002.1"/>
</dbReference>
<evidence type="ECO:0000259" key="2">
    <source>
        <dbReference type="Pfam" id="PF00496"/>
    </source>
</evidence>
<dbReference type="PANTHER" id="PTHR30290:SF83">
    <property type="entry name" value="ABC TRANSPORTER SUBSTRATE-BINDING PROTEIN"/>
    <property type="match status" value="1"/>
</dbReference>
<evidence type="ECO:0000256" key="1">
    <source>
        <dbReference type="SAM" id="SignalP"/>
    </source>
</evidence>
<feature type="signal peptide" evidence="1">
    <location>
        <begin position="1"/>
        <end position="30"/>
    </location>
</feature>
<dbReference type="PIRSF" id="PIRSF002741">
    <property type="entry name" value="MppA"/>
    <property type="match status" value="1"/>
</dbReference>
<evidence type="ECO:0000313" key="3">
    <source>
        <dbReference type="EMBL" id="OOV06148.1"/>
    </source>
</evidence>
<reference evidence="3 4" key="1">
    <citation type="submission" date="2017-01" db="EMBL/GenBank/DDBJ databases">
        <title>Genome sequencing of Rhodoferax fermentans JCM 7819.</title>
        <authorList>
            <person name="Kim Y.J."/>
            <person name="Farh M.E.-A."/>
            <person name="Yang D.-C."/>
        </authorList>
    </citation>
    <scope>NUCLEOTIDE SEQUENCE [LARGE SCALE GENOMIC DNA]</scope>
    <source>
        <strain evidence="3 4">JCM 7819</strain>
    </source>
</reference>
<dbReference type="GO" id="GO:0043190">
    <property type="term" value="C:ATP-binding cassette (ABC) transporter complex"/>
    <property type="evidence" value="ECO:0007669"/>
    <property type="project" value="InterPro"/>
</dbReference>
<keyword evidence="4" id="KW-1185">Reference proteome</keyword>
<dbReference type="Pfam" id="PF00496">
    <property type="entry name" value="SBP_bac_5"/>
    <property type="match status" value="1"/>
</dbReference>
<gene>
    <name evidence="3" type="ORF">RF819_04880</name>
</gene>
<dbReference type="CDD" id="cd08490">
    <property type="entry name" value="PBP2_NikA_DppA_OppA_like_3"/>
    <property type="match status" value="1"/>
</dbReference>
<dbReference type="InterPro" id="IPR030678">
    <property type="entry name" value="Peptide/Ni-bd"/>
</dbReference>
<keyword evidence="1" id="KW-0732">Signal</keyword>
<dbReference type="EMBL" id="MTJN01000002">
    <property type="protein sequence ID" value="OOV06148.1"/>
    <property type="molecule type" value="Genomic_DNA"/>
</dbReference>
<dbReference type="PANTHER" id="PTHR30290">
    <property type="entry name" value="PERIPLASMIC BINDING COMPONENT OF ABC TRANSPORTER"/>
    <property type="match status" value="1"/>
</dbReference>
<dbReference type="InterPro" id="IPR000914">
    <property type="entry name" value="SBP_5_dom"/>
</dbReference>
<accession>A0A1T1AQA4</accession>
<dbReference type="Proteomes" id="UP000190750">
    <property type="component" value="Unassembled WGS sequence"/>
</dbReference>
<evidence type="ECO:0000313" key="4">
    <source>
        <dbReference type="Proteomes" id="UP000190750"/>
    </source>
</evidence>
<dbReference type="GO" id="GO:0030288">
    <property type="term" value="C:outer membrane-bounded periplasmic space"/>
    <property type="evidence" value="ECO:0007669"/>
    <property type="project" value="UniProtKB-ARBA"/>
</dbReference>
<sequence>MKPIVSASTNFLLRRALLLGLVAAVPAAVAQSGPSANARVLKVAAPWEIGSLDPSKTGYIFTRLEITETLVDVDATGQLSPGLAARWSVSPDQKTWRFAVRPGALFHDGSAVTPEAVVRSLERALAQPGILKNTPIQRIAAVNGEVQIALKQAFTALPAYLAHNSTQILAPAAFAADGTVQAVLGSGPYKIVRINAPQKLETVAFEGWRGKRPAVERVEYLSSSRGETRGMLAESGQADLVFTHDAVAIERLKRNPRLQFHTLPIPRTLYLKVNAAHPLLKDVKVRQAISLAIDRPGIAKAILREPKAAATQLFTPGMAEWHVPGLQPLTRDLGKARQLLQEIGWQAGPDGLLRKDGRPFKLTLHTFSDRPEQPPMATAIQAQLREVGMDVAVAIVNASDIPAGHQDGSLELALVARNYALVPDPIGTLLQDLGPKGGDWGAMGWQSAQVTSTLESLSSANDPARRSRLRGALATVLQAELPIIPVAWYQHTATNSQRIGNVSIDPLERSYRISQFTWAK</sequence>
<comment type="caution">
    <text evidence="3">The sequence shown here is derived from an EMBL/GenBank/DDBJ whole genome shotgun (WGS) entry which is preliminary data.</text>
</comment>
<proteinExistence type="predicted"/>